<keyword evidence="11" id="KW-1185">Reference proteome</keyword>
<evidence type="ECO:0000256" key="8">
    <source>
        <dbReference type="SAM" id="MobiDB-lite"/>
    </source>
</evidence>
<dbReference type="PANTHER" id="PTHR23272:SF184">
    <property type="entry name" value="OS03G0311250 PROTEIN"/>
    <property type="match status" value="1"/>
</dbReference>
<dbReference type="PROSITE" id="PS50808">
    <property type="entry name" value="ZF_BED"/>
    <property type="match status" value="1"/>
</dbReference>
<accession>A0ABR0DBJ7</accession>
<organism evidence="10 11">
    <name type="scientific">Penstemon davidsonii</name>
    <dbReference type="NCBI Taxonomy" id="160366"/>
    <lineage>
        <taxon>Eukaryota</taxon>
        <taxon>Viridiplantae</taxon>
        <taxon>Streptophyta</taxon>
        <taxon>Embryophyta</taxon>
        <taxon>Tracheophyta</taxon>
        <taxon>Spermatophyta</taxon>
        <taxon>Magnoliopsida</taxon>
        <taxon>eudicotyledons</taxon>
        <taxon>Gunneridae</taxon>
        <taxon>Pentapetalae</taxon>
        <taxon>asterids</taxon>
        <taxon>lamiids</taxon>
        <taxon>Lamiales</taxon>
        <taxon>Plantaginaceae</taxon>
        <taxon>Cheloneae</taxon>
        <taxon>Penstemon</taxon>
    </lineage>
</organism>
<evidence type="ECO:0000256" key="1">
    <source>
        <dbReference type="ARBA" id="ARBA00004123"/>
    </source>
</evidence>
<evidence type="ECO:0000256" key="2">
    <source>
        <dbReference type="ARBA" id="ARBA00022723"/>
    </source>
</evidence>
<dbReference type="InterPro" id="IPR003656">
    <property type="entry name" value="Znf_BED"/>
</dbReference>
<reference evidence="10 11" key="1">
    <citation type="journal article" date="2023" name="bioRxiv">
        <title>Genome report: Whole genome sequence and annotation of Penstemon davidsonii.</title>
        <authorList>
            <person name="Ostevik K.L."/>
            <person name="Alabady M."/>
            <person name="Zhang M."/>
            <person name="Rausher M.D."/>
        </authorList>
    </citation>
    <scope>NUCLEOTIDE SEQUENCE [LARGE SCALE GENOMIC DNA]</scope>
    <source>
        <strain evidence="10">DNT005</strain>
        <tissue evidence="10">Whole leaf</tissue>
    </source>
</reference>
<dbReference type="EMBL" id="JAYDYQ010002532">
    <property type="protein sequence ID" value="KAK4486590.1"/>
    <property type="molecule type" value="Genomic_DNA"/>
</dbReference>
<dbReference type="PANTHER" id="PTHR23272">
    <property type="entry name" value="BED FINGER-RELATED"/>
    <property type="match status" value="1"/>
</dbReference>
<feature type="domain" description="BED-type" evidence="9">
    <location>
        <begin position="58"/>
        <end position="122"/>
    </location>
</feature>
<feature type="non-terminal residue" evidence="10">
    <location>
        <position position="1"/>
    </location>
</feature>
<keyword evidence="6" id="KW-0539">Nucleus</keyword>
<feature type="compositionally biased region" description="Acidic residues" evidence="8">
    <location>
        <begin position="1"/>
        <end position="12"/>
    </location>
</feature>
<feature type="compositionally biased region" description="Polar residues" evidence="8">
    <location>
        <begin position="16"/>
        <end position="27"/>
    </location>
</feature>
<evidence type="ECO:0000259" key="9">
    <source>
        <dbReference type="PROSITE" id="PS50808"/>
    </source>
</evidence>
<evidence type="ECO:0000256" key="7">
    <source>
        <dbReference type="PROSITE-ProRule" id="PRU00027"/>
    </source>
</evidence>
<dbReference type="InterPro" id="IPR008906">
    <property type="entry name" value="HATC_C_dom"/>
</dbReference>
<protein>
    <recommendedName>
        <fullName evidence="9">BED-type domain-containing protein</fullName>
    </recommendedName>
</protein>
<comment type="subcellular location">
    <subcellularLocation>
        <location evidence="1">Nucleus</location>
    </subcellularLocation>
</comment>
<evidence type="ECO:0000256" key="4">
    <source>
        <dbReference type="ARBA" id="ARBA00022833"/>
    </source>
</evidence>
<keyword evidence="2" id="KW-0479">Metal-binding</keyword>
<keyword evidence="5" id="KW-0238">DNA-binding</keyword>
<gene>
    <name evidence="10" type="ORF">RD792_006841</name>
</gene>
<dbReference type="Proteomes" id="UP001291926">
    <property type="component" value="Unassembled WGS sequence"/>
</dbReference>
<dbReference type="Pfam" id="PF05699">
    <property type="entry name" value="Dimer_Tnp_hAT"/>
    <property type="match status" value="1"/>
</dbReference>
<keyword evidence="3 7" id="KW-0863">Zinc-finger</keyword>
<feature type="region of interest" description="Disordered" evidence="8">
    <location>
        <begin position="1"/>
        <end position="52"/>
    </location>
</feature>
<keyword evidence="4" id="KW-0862">Zinc</keyword>
<comment type="caution">
    <text evidence="10">The sequence shown here is derived from an EMBL/GenBank/DDBJ whole genome shotgun (WGS) entry which is preliminary data.</text>
</comment>
<evidence type="ECO:0000256" key="3">
    <source>
        <dbReference type="ARBA" id="ARBA00022771"/>
    </source>
</evidence>
<sequence length="307" mass="34509">DDGINVDNDVDNNVDSQTQHENMNNLENIDDANDDGDRVHGDGNGNVDNKANVKKPTNKRCEFWAYYTEEKVTINGVEVIKAKCIYCGVLIAAGGKRYGTIGLRNHYNAYGSPSYKEFVDKVTFGFEELFNEYKKIYGNATPTSPCAKSSGSTSIGFPEHDEFDCESELYDFDSQLERLRKGKEKVIKSELDKYLSEDCESLVDTFDILSWWKVETHRFPILSRMARDILVVPVSTVAIEATFSTGGRILDAFRSSLSPRIAQALICAQDWLRSDSQPINVEENLMELDSLEKDSIEFGVDSSMLDP</sequence>
<proteinExistence type="predicted"/>
<dbReference type="SUPFAM" id="SSF53098">
    <property type="entry name" value="Ribonuclease H-like"/>
    <property type="match status" value="1"/>
</dbReference>
<evidence type="ECO:0000313" key="10">
    <source>
        <dbReference type="EMBL" id="KAK4486590.1"/>
    </source>
</evidence>
<dbReference type="InterPro" id="IPR012337">
    <property type="entry name" value="RNaseH-like_sf"/>
</dbReference>
<name>A0ABR0DBJ7_9LAMI</name>
<evidence type="ECO:0000256" key="5">
    <source>
        <dbReference type="ARBA" id="ARBA00023125"/>
    </source>
</evidence>
<evidence type="ECO:0000256" key="6">
    <source>
        <dbReference type="ARBA" id="ARBA00023242"/>
    </source>
</evidence>
<evidence type="ECO:0000313" key="11">
    <source>
        <dbReference type="Proteomes" id="UP001291926"/>
    </source>
</evidence>